<accession>A0A7R9WPE1</accession>
<dbReference type="GO" id="GO:0031593">
    <property type="term" value="F:polyubiquitin modification-dependent protein binding"/>
    <property type="evidence" value="ECO:0007669"/>
    <property type="project" value="TreeGrafter"/>
</dbReference>
<sequence>MMPDMNGMPGSPQQMEQVMNMLENPMMRQMMDNMVQQNPDMIRSMMEAQNPMFRQMFAQNPEMANNMIREMMNPDNLRTMMQLQQSFGGTGASPTTPAVGGTGAPPLDFSTLLGHQANRAAPAPGGMAPLDFGSMMQQFQNMQTGFGGGASATPPSNMHPADTYRSQLAELRNMGFDDEQANLAALQASFGNLNRAVDQLLSSPMPPAGAPSAPPAAAATDSSANSSSGNAAADDNTDHASEDKEE</sequence>
<dbReference type="GO" id="GO:0006511">
    <property type="term" value="P:ubiquitin-dependent protein catabolic process"/>
    <property type="evidence" value="ECO:0007669"/>
    <property type="project" value="TreeGrafter"/>
</dbReference>
<dbReference type="EMBL" id="HBEF01004454">
    <property type="protein sequence ID" value="CAD8330659.1"/>
    <property type="molecule type" value="Transcribed_RNA"/>
</dbReference>
<dbReference type="InterPro" id="IPR015940">
    <property type="entry name" value="UBA"/>
</dbReference>
<dbReference type="SMART" id="SM00165">
    <property type="entry name" value="UBA"/>
    <property type="match status" value="1"/>
</dbReference>
<dbReference type="InterPro" id="IPR015496">
    <property type="entry name" value="Ubiquilin"/>
</dbReference>
<dbReference type="InterPro" id="IPR009060">
    <property type="entry name" value="UBA-like_sf"/>
</dbReference>
<evidence type="ECO:0000313" key="3">
    <source>
        <dbReference type="EMBL" id="CAD8330659.1"/>
    </source>
</evidence>
<evidence type="ECO:0000259" key="2">
    <source>
        <dbReference type="PROSITE" id="PS50030"/>
    </source>
</evidence>
<feature type="compositionally biased region" description="Low complexity" evidence="1">
    <location>
        <begin position="215"/>
        <end position="234"/>
    </location>
</feature>
<dbReference type="Pfam" id="PF00627">
    <property type="entry name" value="UBA"/>
    <property type="match status" value="1"/>
</dbReference>
<dbReference type="Gene3D" id="1.10.8.10">
    <property type="entry name" value="DNA helicase RuvA subunit, C-terminal domain"/>
    <property type="match status" value="1"/>
</dbReference>
<organism evidence="3">
    <name type="scientific">Craspedostauros australis</name>
    <dbReference type="NCBI Taxonomy" id="1486917"/>
    <lineage>
        <taxon>Eukaryota</taxon>
        <taxon>Sar</taxon>
        <taxon>Stramenopiles</taxon>
        <taxon>Ochrophyta</taxon>
        <taxon>Bacillariophyta</taxon>
        <taxon>Bacillariophyceae</taxon>
        <taxon>Bacillariophycidae</taxon>
        <taxon>Naviculales</taxon>
        <taxon>Naviculaceae</taxon>
        <taxon>Craspedostauros</taxon>
    </lineage>
</organism>
<reference evidence="3" key="1">
    <citation type="submission" date="2021-01" db="EMBL/GenBank/DDBJ databases">
        <authorList>
            <person name="Corre E."/>
            <person name="Pelletier E."/>
            <person name="Niang G."/>
            <person name="Scheremetjew M."/>
            <person name="Finn R."/>
            <person name="Kale V."/>
            <person name="Holt S."/>
            <person name="Cochrane G."/>
            <person name="Meng A."/>
            <person name="Brown T."/>
            <person name="Cohen L."/>
        </authorList>
    </citation>
    <scope>NUCLEOTIDE SEQUENCE</scope>
    <source>
        <strain evidence="3">CCMP3328</strain>
    </source>
</reference>
<feature type="domain" description="UBA" evidence="2">
    <location>
        <begin position="160"/>
        <end position="203"/>
    </location>
</feature>
<dbReference type="SUPFAM" id="SSF46934">
    <property type="entry name" value="UBA-like"/>
    <property type="match status" value="1"/>
</dbReference>
<name>A0A7R9WPE1_9STRA</name>
<evidence type="ECO:0000256" key="1">
    <source>
        <dbReference type="SAM" id="MobiDB-lite"/>
    </source>
</evidence>
<dbReference type="PROSITE" id="PS50030">
    <property type="entry name" value="UBA"/>
    <property type="match status" value="1"/>
</dbReference>
<dbReference type="PANTHER" id="PTHR10677">
    <property type="entry name" value="UBIQUILIN"/>
    <property type="match status" value="1"/>
</dbReference>
<dbReference type="SMART" id="SM00727">
    <property type="entry name" value="STI1"/>
    <property type="match status" value="2"/>
</dbReference>
<dbReference type="PANTHER" id="PTHR10677:SF3">
    <property type="entry name" value="FI07626P-RELATED"/>
    <property type="match status" value="1"/>
</dbReference>
<proteinExistence type="predicted"/>
<dbReference type="GO" id="GO:0005829">
    <property type="term" value="C:cytosol"/>
    <property type="evidence" value="ECO:0007669"/>
    <property type="project" value="TreeGrafter"/>
</dbReference>
<feature type="compositionally biased region" description="Pro residues" evidence="1">
    <location>
        <begin position="204"/>
        <end position="214"/>
    </location>
</feature>
<dbReference type="InterPro" id="IPR006636">
    <property type="entry name" value="STI1_HS-bd"/>
</dbReference>
<protein>
    <recommendedName>
        <fullName evidence="2">UBA domain-containing protein</fullName>
    </recommendedName>
</protein>
<feature type="region of interest" description="Disordered" evidence="1">
    <location>
        <begin position="200"/>
        <end position="246"/>
    </location>
</feature>
<feature type="compositionally biased region" description="Basic and acidic residues" evidence="1">
    <location>
        <begin position="236"/>
        <end position="246"/>
    </location>
</feature>
<gene>
    <name evidence="3" type="ORF">CAUS1442_LOCUS2757</name>
</gene>
<dbReference type="AlphaFoldDB" id="A0A7R9WPE1"/>